<dbReference type="CDD" id="cd00130">
    <property type="entry name" value="PAS"/>
    <property type="match status" value="2"/>
</dbReference>
<comment type="caution">
    <text evidence="16">The sequence shown here is derived from an EMBL/GenBank/DDBJ whole genome shotgun (WGS) entry which is preliminary data.</text>
</comment>
<dbReference type="InterPro" id="IPR036097">
    <property type="entry name" value="HisK_dim/P_sf"/>
</dbReference>
<keyword evidence="7" id="KW-0418">Kinase</keyword>
<keyword evidence="10 11" id="KW-0472">Membrane</keyword>
<evidence type="ECO:0000256" key="11">
    <source>
        <dbReference type="SAM" id="Phobius"/>
    </source>
</evidence>
<evidence type="ECO:0000259" key="15">
    <source>
        <dbReference type="PROSITE" id="PS50839"/>
    </source>
</evidence>
<evidence type="ECO:0000256" key="4">
    <source>
        <dbReference type="ARBA" id="ARBA00022553"/>
    </source>
</evidence>
<evidence type="ECO:0000313" key="16">
    <source>
        <dbReference type="EMBL" id="MBK7416645.1"/>
    </source>
</evidence>
<sequence>MSQTRITTRISRPRWSRWLLPALVFCVLTVAVFILANEQRKLHEVENEAAASIETAASTASIRERLKLHAQFLRSLQAFAAANPDPANNLQAWRLFARNIDVTSNLTGLFVFAYAPVIHRHEADRLTAQIQQQSDRANFKIFPPIEDETAAPVTFVAPDAPLQRKAIGFNLMSEKIRREVIESAVINQDIGLSGPVILIYDQETKRPGFILAQGSFHPGMPINNIEERHKALTGVVVLGYRADDFIDSLKRGVSDHFALQVFDDGSANRSSDQPPQLIYDSDPNFQPGPNTHVIHHEIDFGGRNWILNFRVRPELAGSTTLDTPALIIGTGLIGNTLLALLIFYLTTHRERAERYARQLTTDLAKSEERFRLAAKGTNDVLWDQNLETGEDYISPRLGEILDFSPAEAPRTSSEFITLIHPEDETKRVVALRKLLHDNAPYDVVLRVRNRHGHWHWLRIRGDAVRDTHNKVLRMAGSLSDISELHHATAAIQAADLLKQSVLDSATEVSIIATNSSGLISVFNRGAEKMLGYRASDIVGQETPVILHLKEEVEARSIELSDLFGRPIRGFETFTIVAQTATSEQREWTYVSKDGEHIAVSLVITALRDMTGEISGYLGVAVDITRQKAAEAELLQHRDHLQELVALRTASLDKALVQARAANQAKSEFLANMSHELRTPMHAILSFSELGLRRTTESADEKLKQYFSRISQSAERLLNLIDDLLDLSKLEAGRMELHYSQTNLLTLIDLVLSQLDSLAHRRNLTFSIDACAEATNVSVDMKRIEQVIHNLLANSIKFSPENGIIQITISPSQLPRGRRAQDSGFIEAISIRIADSGVGIPESELESIFDKFVQSSSTKTGAGGTGLGLAICQEIVTQHRGTITAANNIGSGACFTVTLPTNSEQETT</sequence>
<comment type="subcellular location">
    <subcellularLocation>
        <location evidence="2">Cell inner membrane</location>
        <topology evidence="2">Multi-pass membrane protein</topology>
    </subcellularLocation>
</comment>
<dbReference type="EC" id="2.7.13.3" evidence="3"/>
<dbReference type="SMART" id="SM00091">
    <property type="entry name" value="PAS"/>
    <property type="match status" value="2"/>
</dbReference>
<dbReference type="PROSITE" id="PS50112">
    <property type="entry name" value="PAS"/>
    <property type="match status" value="2"/>
</dbReference>
<feature type="domain" description="CHASE" evidence="15">
    <location>
        <begin position="147"/>
        <end position="308"/>
    </location>
</feature>
<dbReference type="SMART" id="SM00387">
    <property type="entry name" value="HATPase_c"/>
    <property type="match status" value="1"/>
</dbReference>
<dbReference type="AlphaFoldDB" id="A0A935N296"/>
<dbReference type="Pfam" id="PF00512">
    <property type="entry name" value="HisKA"/>
    <property type="match status" value="1"/>
</dbReference>
<dbReference type="PRINTS" id="PR00344">
    <property type="entry name" value="BCTRLSENSOR"/>
</dbReference>
<protein>
    <recommendedName>
        <fullName evidence="3">histidine kinase</fullName>
        <ecNumber evidence="3">2.7.13.3</ecNumber>
    </recommendedName>
</protein>
<feature type="domain" description="Histidine kinase" evidence="12">
    <location>
        <begin position="671"/>
        <end position="902"/>
    </location>
</feature>
<dbReference type="EMBL" id="JADJMS010000046">
    <property type="protein sequence ID" value="MBK7416645.1"/>
    <property type="molecule type" value="Genomic_DNA"/>
</dbReference>
<evidence type="ECO:0000256" key="3">
    <source>
        <dbReference type="ARBA" id="ARBA00012438"/>
    </source>
</evidence>
<dbReference type="SMART" id="SM01079">
    <property type="entry name" value="CHASE"/>
    <property type="match status" value="1"/>
</dbReference>
<keyword evidence="6 11" id="KW-0812">Transmembrane</keyword>
<dbReference type="InterPro" id="IPR042240">
    <property type="entry name" value="CHASE_sf"/>
</dbReference>
<dbReference type="SUPFAM" id="SSF47384">
    <property type="entry name" value="Homodimeric domain of signal transducing histidine kinase"/>
    <property type="match status" value="1"/>
</dbReference>
<dbReference type="Gene3D" id="3.30.450.350">
    <property type="entry name" value="CHASE domain"/>
    <property type="match status" value="1"/>
</dbReference>
<evidence type="ECO:0000259" key="12">
    <source>
        <dbReference type="PROSITE" id="PS50109"/>
    </source>
</evidence>
<feature type="domain" description="PAS" evidence="13">
    <location>
        <begin position="501"/>
        <end position="540"/>
    </location>
</feature>
<dbReference type="InterPro" id="IPR003594">
    <property type="entry name" value="HATPase_dom"/>
</dbReference>
<dbReference type="Gene3D" id="1.10.287.130">
    <property type="match status" value="1"/>
</dbReference>
<keyword evidence="5" id="KW-0808">Transferase</keyword>
<evidence type="ECO:0000256" key="2">
    <source>
        <dbReference type="ARBA" id="ARBA00004429"/>
    </source>
</evidence>
<dbReference type="SUPFAM" id="SSF55785">
    <property type="entry name" value="PYP-like sensor domain (PAS domain)"/>
    <property type="match status" value="2"/>
</dbReference>
<name>A0A935N296_9RHOO</name>
<evidence type="ECO:0000313" key="17">
    <source>
        <dbReference type="Proteomes" id="UP000739411"/>
    </source>
</evidence>
<evidence type="ECO:0000256" key="6">
    <source>
        <dbReference type="ARBA" id="ARBA00022692"/>
    </source>
</evidence>
<evidence type="ECO:0000259" key="13">
    <source>
        <dbReference type="PROSITE" id="PS50112"/>
    </source>
</evidence>
<dbReference type="FunFam" id="1.10.287.130:FF:000001">
    <property type="entry name" value="Two-component sensor histidine kinase"/>
    <property type="match status" value="1"/>
</dbReference>
<dbReference type="Gene3D" id="3.30.450.20">
    <property type="entry name" value="PAS domain"/>
    <property type="match status" value="2"/>
</dbReference>
<dbReference type="SMART" id="SM00388">
    <property type="entry name" value="HisKA"/>
    <property type="match status" value="1"/>
</dbReference>
<evidence type="ECO:0000256" key="10">
    <source>
        <dbReference type="ARBA" id="ARBA00023136"/>
    </source>
</evidence>
<dbReference type="SUPFAM" id="SSF55874">
    <property type="entry name" value="ATPase domain of HSP90 chaperone/DNA topoisomerase II/histidine kinase"/>
    <property type="match status" value="1"/>
</dbReference>
<dbReference type="InterPro" id="IPR003661">
    <property type="entry name" value="HisK_dim/P_dom"/>
</dbReference>
<evidence type="ECO:0000259" key="14">
    <source>
        <dbReference type="PROSITE" id="PS50113"/>
    </source>
</evidence>
<keyword evidence="8 11" id="KW-1133">Transmembrane helix</keyword>
<dbReference type="GO" id="GO:0005886">
    <property type="term" value="C:plasma membrane"/>
    <property type="evidence" value="ECO:0007669"/>
    <property type="project" value="UniProtKB-SubCell"/>
</dbReference>
<evidence type="ECO:0000256" key="7">
    <source>
        <dbReference type="ARBA" id="ARBA00022777"/>
    </source>
</evidence>
<dbReference type="InterPro" id="IPR004358">
    <property type="entry name" value="Sig_transdc_His_kin-like_C"/>
</dbReference>
<dbReference type="PROSITE" id="PS50113">
    <property type="entry name" value="PAC"/>
    <property type="match status" value="2"/>
</dbReference>
<accession>A0A935N296</accession>
<dbReference type="PROSITE" id="PS50839">
    <property type="entry name" value="CHASE"/>
    <property type="match status" value="1"/>
</dbReference>
<feature type="domain" description="PAC" evidence="14">
    <location>
        <begin position="441"/>
        <end position="493"/>
    </location>
</feature>
<dbReference type="SMART" id="SM00086">
    <property type="entry name" value="PAC"/>
    <property type="match status" value="2"/>
</dbReference>
<dbReference type="PANTHER" id="PTHR43711">
    <property type="entry name" value="TWO-COMPONENT HISTIDINE KINASE"/>
    <property type="match status" value="1"/>
</dbReference>
<dbReference type="InterPro" id="IPR005467">
    <property type="entry name" value="His_kinase_dom"/>
</dbReference>
<dbReference type="Pfam" id="PF13426">
    <property type="entry name" value="PAS_9"/>
    <property type="match status" value="1"/>
</dbReference>
<dbReference type="Pfam" id="PF08447">
    <property type="entry name" value="PAS_3"/>
    <property type="match status" value="1"/>
</dbReference>
<feature type="transmembrane region" description="Helical" evidence="11">
    <location>
        <begin position="18"/>
        <end position="36"/>
    </location>
</feature>
<organism evidence="16 17">
    <name type="scientific">Candidatus Dechloromonas phosphorivorans</name>
    <dbReference type="NCBI Taxonomy" id="2899244"/>
    <lineage>
        <taxon>Bacteria</taxon>
        <taxon>Pseudomonadati</taxon>
        <taxon>Pseudomonadota</taxon>
        <taxon>Betaproteobacteria</taxon>
        <taxon>Rhodocyclales</taxon>
        <taxon>Azonexaceae</taxon>
        <taxon>Dechloromonas</taxon>
    </lineage>
</organism>
<dbReference type="InterPro" id="IPR006189">
    <property type="entry name" value="CHASE_dom"/>
</dbReference>
<evidence type="ECO:0000256" key="1">
    <source>
        <dbReference type="ARBA" id="ARBA00000085"/>
    </source>
</evidence>
<proteinExistence type="predicted"/>
<dbReference type="InterPro" id="IPR013655">
    <property type="entry name" value="PAS_fold_3"/>
</dbReference>
<dbReference type="Pfam" id="PF02518">
    <property type="entry name" value="HATPase_c"/>
    <property type="match status" value="1"/>
</dbReference>
<feature type="domain" description="PAC" evidence="14">
    <location>
        <begin position="583"/>
        <end position="635"/>
    </location>
</feature>
<feature type="transmembrane region" description="Helical" evidence="11">
    <location>
        <begin position="325"/>
        <end position="345"/>
    </location>
</feature>
<evidence type="ECO:0000256" key="8">
    <source>
        <dbReference type="ARBA" id="ARBA00022989"/>
    </source>
</evidence>
<dbReference type="GO" id="GO:0000155">
    <property type="term" value="F:phosphorelay sensor kinase activity"/>
    <property type="evidence" value="ECO:0007669"/>
    <property type="project" value="InterPro"/>
</dbReference>
<dbReference type="InterPro" id="IPR050736">
    <property type="entry name" value="Sensor_HK_Regulatory"/>
</dbReference>
<keyword evidence="9" id="KW-0902">Two-component regulatory system</keyword>
<dbReference type="Pfam" id="PF03924">
    <property type="entry name" value="CHASE"/>
    <property type="match status" value="1"/>
</dbReference>
<comment type="catalytic activity">
    <reaction evidence="1">
        <text>ATP + protein L-histidine = ADP + protein N-phospho-L-histidine.</text>
        <dbReference type="EC" id="2.7.13.3"/>
    </reaction>
</comment>
<dbReference type="PROSITE" id="PS50109">
    <property type="entry name" value="HIS_KIN"/>
    <property type="match status" value="1"/>
</dbReference>
<dbReference type="Proteomes" id="UP000739411">
    <property type="component" value="Unassembled WGS sequence"/>
</dbReference>
<dbReference type="PANTHER" id="PTHR43711:SF1">
    <property type="entry name" value="HISTIDINE KINASE 1"/>
    <property type="match status" value="1"/>
</dbReference>
<evidence type="ECO:0000256" key="9">
    <source>
        <dbReference type="ARBA" id="ARBA00023012"/>
    </source>
</evidence>
<dbReference type="NCBIfam" id="TIGR00229">
    <property type="entry name" value="sensory_box"/>
    <property type="match status" value="2"/>
</dbReference>
<dbReference type="CDD" id="cd00082">
    <property type="entry name" value="HisKA"/>
    <property type="match status" value="1"/>
</dbReference>
<keyword evidence="4" id="KW-0597">Phosphoprotein</keyword>
<dbReference type="InterPro" id="IPR035965">
    <property type="entry name" value="PAS-like_dom_sf"/>
</dbReference>
<reference evidence="16 17" key="1">
    <citation type="submission" date="2020-10" db="EMBL/GenBank/DDBJ databases">
        <title>Connecting structure to function with the recovery of over 1000 high-quality activated sludge metagenome-assembled genomes encoding full-length rRNA genes using long-read sequencing.</title>
        <authorList>
            <person name="Singleton C.M."/>
            <person name="Petriglieri F."/>
            <person name="Kristensen J.M."/>
            <person name="Kirkegaard R.H."/>
            <person name="Michaelsen T.Y."/>
            <person name="Andersen M.H."/>
            <person name="Karst S.M."/>
            <person name="Dueholm M.S."/>
            <person name="Nielsen P.H."/>
            <person name="Albertsen M."/>
        </authorList>
    </citation>
    <scope>NUCLEOTIDE SEQUENCE [LARGE SCALE GENOMIC DNA]</scope>
    <source>
        <strain evidence="16">EsbW_18-Q3-R4-48_BATAC.463</strain>
    </source>
</reference>
<dbReference type="InterPro" id="IPR000014">
    <property type="entry name" value="PAS"/>
</dbReference>
<dbReference type="InterPro" id="IPR036890">
    <property type="entry name" value="HATPase_C_sf"/>
</dbReference>
<dbReference type="FunFam" id="3.30.565.10:FF:000006">
    <property type="entry name" value="Sensor histidine kinase WalK"/>
    <property type="match status" value="1"/>
</dbReference>
<dbReference type="InterPro" id="IPR000700">
    <property type="entry name" value="PAS-assoc_C"/>
</dbReference>
<evidence type="ECO:0000256" key="5">
    <source>
        <dbReference type="ARBA" id="ARBA00022679"/>
    </source>
</evidence>
<gene>
    <name evidence="16" type="ORF">IPJ38_17635</name>
</gene>
<dbReference type="Gene3D" id="3.30.565.10">
    <property type="entry name" value="Histidine kinase-like ATPase, C-terminal domain"/>
    <property type="match status" value="1"/>
</dbReference>
<feature type="domain" description="PAS" evidence="13">
    <location>
        <begin position="366"/>
        <end position="438"/>
    </location>
</feature>
<dbReference type="InterPro" id="IPR001610">
    <property type="entry name" value="PAC"/>
</dbReference>